<evidence type="ECO:0000256" key="1">
    <source>
        <dbReference type="ARBA" id="ARBA00022512"/>
    </source>
</evidence>
<evidence type="ECO:0000256" key="5">
    <source>
        <dbReference type="SAM" id="MobiDB-lite"/>
    </source>
</evidence>
<dbReference type="Pfam" id="PF03382">
    <property type="entry name" value="DUF285"/>
    <property type="match status" value="2"/>
</dbReference>
<dbReference type="Pfam" id="PF19258">
    <property type="entry name" value="KxYKxGKxW_sig"/>
    <property type="match status" value="1"/>
</dbReference>
<dbReference type="RefSeq" id="WP_066035528.1">
    <property type="nucleotide sequence ID" value="NZ_CP136906.1"/>
</dbReference>
<feature type="compositionally biased region" description="Low complexity" evidence="5">
    <location>
        <begin position="53"/>
        <end position="63"/>
    </location>
</feature>
<keyword evidence="2" id="KW-0964">Secreted</keyword>
<keyword evidence="4" id="KW-0572">Peptidoglycan-anchor</keyword>
<dbReference type="Gene3D" id="2.60.40.4300">
    <property type="match status" value="5"/>
</dbReference>
<dbReference type="InterPro" id="IPR041495">
    <property type="entry name" value="Mub_B2"/>
</dbReference>
<dbReference type="Pfam" id="PF17883">
    <property type="entry name" value="MBG"/>
    <property type="match status" value="34"/>
</dbReference>
<dbReference type="InterPro" id="IPR041277">
    <property type="entry name" value="MBG_Lactobacillales"/>
</dbReference>
<dbReference type="NCBIfam" id="TIGR02167">
    <property type="entry name" value="Liste_lipo_26"/>
    <property type="match status" value="3"/>
</dbReference>
<dbReference type="InterPro" id="IPR019931">
    <property type="entry name" value="LPXTG_anchor"/>
</dbReference>
<feature type="signal peptide" evidence="7">
    <location>
        <begin position="1"/>
        <end position="45"/>
    </location>
</feature>
<comment type="caution">
    <text evidence="9">The sequence shown here is derived from an EMBL/GenBank/DDBJ whole genome shotgun (WGS) entry which is preliminary data.</text>
</comment>
<feature type="compositionally biased region" description="Polar residues" evidence="5">
    <location>
        <begin position="64"/>
        <end position="82"/>
    </location>
</feature>
<dbReference type="InterPro" id="IPR022263">
    <property type="entry name" value="KxYKxGKxW"/>
</dbReference>
<evidence type="ECO:0000256" key="2">
    <source>
        <dbReference type="ARBA" id="ARBA00022525"/>
    </source>
</evidence>
<evidence type="ECO:0000313" key="9">
    <source>
        <dbReference type="EMBL" id="OCX49256.1"/>
    </source>
</evidence>
<dbReference type="Proteomes" id="UP000095141">
    <property type="component" value="Unassembled WGS sequence"/>
</dbReference>
<keyword evidence="6" id="KW-0472">Membrane</keyword>
<dbReference type="NCBIfam" id="TIGR03715">
    <property type="entry name" value="KxYKxGKxW"/>
    <property type="match status" value="1"/>
</dbReference>
<dbReference type="PROSITE" id="PS50847">
    <property type="entry name" value="GRAM_POS_ANCHORING"/>
    <property type="match status" value="1"/>
</dbReference>
<keyword evidence="6" id="KW-0812">Transmembrane</keyword>
<feature type="region of interest" description="Disordered" evidence="5">
    <location>
        <begin position="5825"/>
        <end position="5881"/>
    </location>
</feature>
<evidence type="ECO:0000256" key="7">
    <source>
        <dbReference type="SAM" id="SignalP"/>
    </source>
</evidence>
<evidence type="ECO:0000259" key="8">
    <source>
        <dbReference type="PROSITE" id="PS50847"/>
    </source>
</evidence>
<name>A0A1C2GCT2_LIMRT</name>
<dbReference type="Pfam" id="PF17966">
    <property type="entry name" value="Muc_B2"/>
    <property type="match status" value="4"/>
</dbReference>
<feature type="compositionally biased region" description="Low complexity" evidence="5">
    <location>
        <begin position="5838"/>
        <end position="5859"/>
    </location>
</feature>
<feature type="domain" description="Gram-positive cocci surface proteins LPxTG" evidence="8">
    <location>
        <begin position="5919"/>
        <end position="5954"/>
    </location>
</feature>
<dbReference type="EMBL" id="MCNS01000004">
    <property type="protein sequence ID" value="OCX49256.1"/>
    <property type="molecule type" value="Genomic_DNA"/>
</dbReference>
<protein>
    <recommendedName>
        <fullName evidence="8">Gram-positive cocci surface proteins LPxTG domain-containing protein</fullName>
    </recommendedName>
</protein>
<feature type="transmembrane region" description="Helical" evidence="6">
    <location>
        <begin position="5929"/>
        <end position="5948"/>
    </location>
</feature>
<keyword evidence="1" id="KW-0134">Cell wall</keyword>
<keyword evidence="3 7" id="KW-0732">Signal</keyword>
<dbReference type="Gene3D" id="3.10.430.110">
    <property type="match status" value="35"/>
</dbReference>
<gene>
    <name evidence="9" type="ORF">BFD03_03285</name>
</gene>
<keyword evidence="6" id="KW-1133">Transmembrane helix</keyword>
<dbReference type="InterPro" id="IPR005046">
    <property type="entry name" value="DUF285"/>
</dbReference>
<evidence type="ECO:0000256" key="3">
    <source>
        <dbReference type="ARBA" id="ARBA00022729"/>
    </source>
</evidence>
<feature type="region of interest" description="Disordered" evidence="5">
    <location>
        <begin position="5507"/>
        <end position="5528"/>
    </location>
</feature>
<accession>A0A1C2GCT2</accession>
<dbReference type="InterPro" id="IPR011889">
    <property type="entry name" value="Liste_lipo_26"/>
</dbReference>
<proteinExistence type="predicted"/>
<dbReference type="Gene3D" id="3.10.20.320">
    <property type="entry name" value="Putative peptidoglycan bound protein (lpxtg motif)"/>
    <property type="match status" value="1"/>
</dbReference>
<evidence type="ECO:0000313" key="10">
    <source>
        <dbReference type="Proteomes" id="UP000095141"/>
    </source>
</evidence>
<feature type="region of interest" description="Disordered" evidence="5">
    <location>
        <begin position="53"/>
        <end position="108"/>
    </location>
</feature>
<reference evidence="9 10" key="1">
    <citation type="submission" date="2016-08" db="EMBL/GenBank/DDBJ databases">
        <title>Probiotic bacterium isolated from chicken gut.</title>
        <authorList>
            <person name="Levy J.L."/>
            <person name="Hassan H.M."/>
            <person name="Mendoza M.A."/>
        </authorList>
    </citation>
    <scope>NUCLEOTIDE SEQUENCE [LARGE SCALE GENOMIC DNA]</scope>
    <source>
        <strain evidence="9 10">P43</strain>
    </source>
</reference>
<dbReference type="NCBIfam" id="TIGR01167">
    <property type="entry name" value="LPXTG_anchor"/>
    <property type="match status" value="1"/>
</dbReference>
<evidence type="ECO:0000256" key="4">
    <source>
        <dbReference type="ARBA" id="ARBA00023088"/>
    </source>
</evidence>
<evidence type="ECO:0000256" key="6">
    <source>
        <dbReference type="SAM" id="Phobius"/>
    </source>
</evidence>
<feature type="compositionally biased region" description="Polar residues" evidence="5">
    <location>
        <begin position="89"/>
        <end position="108"/>
    </location>
</feature>
<feature type="region of interest" description="Disordered" evidence="5">
    <location>
        <begin position="5905"/>
        <end position="5926"/>
    </location>
</feature>
<sequence length="5954" mass="641161">MGKNNPLRSMTPKNKNYKLYKAKKQWITACATFMLAFGATAVVNASVQADTTTPATTQASGSTVTEPAQPQSSVAETAQQSGETKKNVVANTTDTSKTSEQKATTAQGTETLSAASVANKTNSEENKNAFLALNVKIADNATTTQENTTAAATATTPTTNGGYDSATWGTLDTSKWTGQNTTFNGTDYYQLTGYTGDQTHIIVPNEADFAAASKSTNGLQVAISNNLLNQWKKATTIAISKTDDKKVKLASNNLNNTFQSNTLTNLDANNLDTSSVTSMQNTFNSATKLSSLTGVSDWNVSNVTSMVAAFHSTQSLTSLTGLENWDVQKVTNMSNIFNEQGSNNALDLSPLSNWKTSSLQNLNTAFANNNFTNLQGLENWDVSHVTNMGKIFMGNDKLIDLSALANWDTSNVTDLSMIFNLNSSLAILNGLENWDTSKVTDLTATFANEGSLVDASAIANWNTSNVTNMSNLFTNSNAQYVDLSKWDFSKVNSASDVIRNVKTVVYLGDNSTITANNLNTLGFGSVSQPIILTSGALYTLLSGKNSNTHTITINNASGSQLTTISVPVVYDAGSASNMTDAVTSYKDMVDQKLEDYITEHNYVLKKISSDPINDLTGHNNHLVNYADATYQVVTIPADQKKEIQIQDKTIYKGNSLTAKDLVANSTDFPEGTTFEFIDNSEPNWNKLGTYDVKITAIYPVTVNGQQYTAVTDPATAKVTVTDQMQFTITYWDDTENKELKQFTWEKAPNGGWNQISFPGINTGNYQSVSVSGVPDDVILAGDRWVPFSNPNCNWTIPNVTWLTTNNLESFNGRLEAIGEPAHAAITSEEANKIAASLYGANMTVHLVHKTQDVTNTDPAAQETRTVTVNYVKTKVNEDGTYTEDGNAFASAVLDVYYTRQATKDLATGDTTYGPWQWNTKKGDSSTPGYHVVSGTWTNLPQKWANVTADVPTLTGYTAYTGGPASNTNKIPANQFVFPTWNGSDGSTSDNSKGSSAYTTAVSLYEAQPVHTIFYVPNKTEARTITAKFVIAGGDKNGDSFRPDAQVQVFYAQTGTIDPATNKVVYSGNWQWDQNEGDTANPGFHVISGSWNLPKSNQPFSVNVPDAGNDYVVATIQLQGIYATNTFASPNFNPGTVFTNATDPTWYVRNDLTTYYVPKSLVEKTINRVINMIGIDKSINGSALVKPSTTTQSATITRPVKVNADDSGVTFDGFDGSGWTTGKWGRYNNIPVPNNYTKVIKQIVTHPDGTTTETTLDIPNWRPIPAQTVTIATLPTVINITYTATATAFLAGTNESTYTGSPITLDDLNDGNGDNPIYVGVTGPTGGLYTLQAGDVEFSSDNGQTWTTEMPTNAGTYELRWSEQGKQNIIKEFGNNSIKWVDAQGNSTFTSTATYIINPKPITNVTVSGDQRKTYDGQGASVDSADLTISGTGTIAGSTLTAKGLVASDFDWYTFNGNKLNAIPTDVGSYEARLNSTGLKNLQTINSNYSFSTASGTIKYTIDKAKAIATIGGSYERDYNGQPINGTSIYNQITWAGRDISNSKDFNLNHSITANDYAWYTKSGDQYVKLQGQPVNAGVYYLILNNDYITTLDKENPNYDISKVEGAFVYTINQAQAGSVAFNASVQKIYNGSAVLNGASFNTAPSIVIKGVDGKALAGLNNYTFQSGDFEFIDSTGKTVLVTINNNGQISGPINAGTYTIRLTQAGLKRIEQANPNINFANVKLADTGSGTLTISQYAPNLNLSGNGSKIYDGQIVTSTELIKQDRDNTITIKLTVPKQGGGTTEVTYAFNPKMDYTGDYDWYSNGAKINAPKNAGTYVIKLKADQVKTILEDLVSRDSNYSYLKGNLDFNNAQITGQASYTINKKLLTVYLDGESSAVYTGSGAEMPLQDLINHLEANGLVNGETLNTDTFDKADFQWYVKNADGTYSVFTGKDAQGNPVQTPINVGTYYIGILPETSTNSGIDTLQRDNTNYDVTIDYSKYYRFDITPAKGTITLSGGQTDTYNGQAHNITGYTLTISGVGLPSGQTVTLKDGDLEYYVDGQWTTSVPKNAGTYQVRLSDSALTELERSYTNFSWTSDNVTNNAQEYVINPTQVQVSFTGEPKHVIYNGQGVSVDYGSDAMKGYFNMTGLVNGDKLIYPSLSSDQFEWVDSAGNVMTTVPVNVGTYTLRLKTTSDMDKLNSNYNFVFAKDSAGNDINGWQWIIDKATATITFTTGNQNTPWTGQPTVLNPDNFAVTISTNNGRTLTASGLEASDFQFYDQSGQAISTPTAVGNYIIKLKQSGLDKIEKDTANYTWINNANGSYEITKAQVSIKLNGESSMTYNGQAASFPVNSDGSVKGITVTLSNGKTYTLKPGDLAFVNGNGEFIDAPVNAGDYKVTLSQVGLNNINKIDGENYQYTLDENDKTANFTIEKADATIVLNGTGTHVYNGQAASTNEGSYTIQLPGQTASTNVNAANLVFVDGAPTNVGTYSIALSDAYKKQLQDIYGNNYNLTFTNGSFTVTPKTVNLILNGYSSQIYNGQPAKVSNISNLTLTWGDHTTTTAPGDVKFTLSADDLEVVNKNGQTPTAANSASQENNPYYVQLKNSILNQLNDQNKNYKFVIGDTYARYTIYAKKSNVTFTGKQFANYGSNPMPAIDPSNYTLTWTDIDGHSHNIEITADDLTVEVPSGVPTDKNGLPLNAGQYVVKVKQSVIDNFNAQHPDYKLSNDPNTNAWYVVKHRQVSFTINGTPSSTYNGQAVSLKDGNYSISFGPISGNQNSGVLSGDQNAFNSIKWYASDFEFVNGAPTTAGTYQVCLSSAGLKKLQEFANGATGSNYDFSSDVTVDNGQFTASSVTANYTVNKNELTVSLTNKDDKVPSSVIGKYDLSAGNYTLTITPTETIYGTDGKPLTLTYNLKDTDLAYKNGTPSNIGTYDVQLTAAAISDLEQKFGTENYTYKLSPSATHEITKGTGMITLSGGQTETYTGQPAVLKHDKYFVTVTTNIYSDSSYLNAGDMQSLVFYTKNADGSYTQLTNKPTDVGTYYVGLNDDMVKLIKDATGNNGDNYNWSQNYATYVITAAKGTASGSYTNSSTYNARPIGKQDITVNVDYPGAKSNTYTLQEGDYEYVNEAGSAVVDPTDAGTYTIRLTTAGENHIKQLGNLIDAQGNITKQNVNWTVNFVGSYTINAVRMTVTVNGTQDETYNGNAKTINIGGPNGVNVTISADGLTVPTIPTTGVNALTADDFTIKDAQGQVVTDPTNAGAYKVYLNSKGLEKLGKLSTNFIVPESLEQSANLIIARQDVNITEGSAGKTFDAQSAALTEEQFAQYKKAITDAGYSVDGLTIDGIDWWFDDTVDYGTQGNQTNPIKDIGTYNLRLNAKGQKELDNANPNYKLKVGDFQYAIYPEVVHIEVDGTQNADWDNQGVAIDPTKFVPKFVVYGGKNGDQLITNPVRDDGQPLTLPAGVQLVPSDYEFVDDNGNVITSFKRQDGTTSTNPFKVGTYHVRLTENGWKKLATQSTDNVKYQYDNSTGTLNINQITPEIKLNGANWKTYDGQPVSFDELVSKDPTTNQLVIYVGVSADGHTINLPLDPGTYDWNSNGQLLKVAPSQVGTYTITLNKDKVIAYLNNWMANNSDYQGAMKILADNIGGSALFEIKARNIAKLEADPASGSQTYTGQAVQIDLSDIVGSLKATDSDGKVWKLNTDTLTLDDYTITDSNGKIVTGFPVNVGTYTFKINEKGIATLASANPNFTIPNEINGYSYTYTINPAEASGELAGTNSGVYTGKPITTAQVNSNGQIVVTVDYPGVAISNKTYTLKDGDYTWSTGNGSAPTDAGKYTIALTKDGIANIENYIRGLAGTGQDNKSNVVFAENAITGSATFEIVPKSISDVTISGKDQEKTYDGQPASLDVKDLTINANDLVTDNPLSMKGITASDFDWYDDKGNKLDTVPNDAGVYEARLKSSALQTLQKDNPNYSFNTANGTIKYTINQKAATDTLVGNGNKVYNGQETTVSDVLNSITWTPSDLVDGQSLDLADLTEADYAWYTKNADGTYTEMSGLPTNAGTYYLKLKDSSIAKIQTANPNYSFAADAISGEYTYVIKQAPAGGVLTGANSRAYNGQATTTAEVNSNGQIEVTVSFPGVTDANKTYLLKDGDYTWNTLDGSAPTNVGEYTIILTNDGISNIKNYIIGLAGRGQNDLPNVAFADDAFTGSASYTINKAEATVTISGKVEQTYNGQVLNDSTIYGQIVWSAHDTTNDKSFTLTHDISTSDYSWYTKNGDQYVKFTGQPVNAGTYYLIFNKDYTDKLNQENPNYDFTSVNGAFTYVVNKATATLNIAGSQSTDYNGQPVTIDYSNFPLSITTNNGVTVDLPSGVILGADDVVITNAAGQVVAQPTAIGTYTITLTDNGLKKFTSQTDNYDWTTAGSATLSITRKTNVSVTLSGNEKLVYTGAVAVINPADFKITLGNGLTYELQAGDLQFVNTAAGANTNVGTYEVELSDQGRANIAKVQADNYGYDFSKAGLGTVTITKATPSTALSGDAEKSYNGMPISGYTPVVTITAPGNNSVSLTAGDYEWVKDGQIYLTAPSDAGTYTVQLTQSGIAKVKAVNAANLDWSNVQITGSGSYIINQANALITLPATSTQTITWTGNPATIDPANFIPEITTNNPNEKTIALPSTLQLTASDYEFLQDGKVISTPSEVGTYQVRLTQAGWQKVQNAIAGNANYTWNYQGEGNYHIEKASATITLDGSASTIYTGNPVVIPATDGVANSINVKLSNGQTYVLKPADLEFVDKQGNQIPVPTNAGSYRVRLTEAALDQIQKLENNHYNYTYNNDAVDFIVEKATADVTTSGSYDVVYNGQTPEIKVDKIANTITTNNGVKLTAPTLSAGDYEWVDKDGKVIANPVNVGTYYLKLKDSSQSKIATNNNYTWNFNGLASVTINKANATISFGGSQETTYTGSVVALDPGNFEVKLSNGQTYQLTDKDIQVIGNPINVGTYQVELSQAGIAAIKAADSNYNYSYNGSKGSLTLVPAKVTATISGSQTTQNLELDPSRYTVMVNGQTITGLTTSDFIFSKDGNPAQLTEAGTYDVELSGDAISKIRQENPNYNITFSSTATFTLENSSQTINYVDTDNKVISSTNISGHIKGTKLPFIPQFPAGWVASDPSSVLTEITLENGITTIKIKHGVTNVDHTNPVSDGEKTVTGSVIDGAHENDLNQTITRTIVVTKPDGTKHTITQEGKIYRDATYDNVTGKVTYGEWSTAKWDAYTPETIPGYTVNENVVPEVEVKNGQKNVTVNITYTANEQSGKISYQDAAGNEIGSTTITGKTGETITVTPEVPAGWEIIPGQDVPKTVTATADGIPMVIVKVEHKTVVVAPETPATAIPTGKVPGDPSKNYPTMEQLTVTPTRTINVKYPSGKEESIPQKVTFTRTAIFDEVTGEIKYTEWLPQGTAQWASYQPTTVTGYVPSQKLVPAMTVNPEIPNETVDITYDKIPEPQEGQEIISYQDANGQVIHTQTVTGEEGSDVSFKPEVPTNWQPTGDLPHSVKITGGTTVIVIEPVTVPVQEHKTVTRTIVEHLPSGDKQTVQTVVLTGTGTKNLVTGEVTDVKWDRGEFAAFTPATVPGYTTNMSIVPEMDVTAASGDSIVKINYIPNEQTGMIIYRDENGSDIRQTVLQGKTGVTVAVNLTVPDGWQLVPGQSIPATVMATPDGIPDVVVLIKHQTIIVKPGEEAPTGKVPGNPSTTYEKMESLTKEVTRTITVKLPDGQRQVITQTVTFTRTATFDAVTGKATYSAWQVDGSNEWPAYTAPAINGYTASQVAIPAELVIPSDENQSIEIEYTKNNQPVEPDKPVTPITPDQPTTPTNPDQPAQPTEPSVPAKPIAPTNNGDKVMLGNQLPTEPVEQEKQQVSNQHFISHQLTQTSSKEKSKANILPQTGNDQNSGSILGFAFAALASILGLTGLKKKREK</sequence>
<feature type="chain" id="PRO_5038642599" description="Gram-positive cocci surface proteins LPxTG domain-containing protein" evidence="7">
    <location>
        <begin position="46"/>
        <end position="5954"/>
    </location>
</feature>
<organism evidence="9 10">
    <name type="scientific">Limosilactobacillus reuteri</name>
    <name type="common">Lactobacillus reuteri</name>
    <dbReference type="NCBI Taxonomy" id="1598"/>
    <lineage>
        <taxon>Bacteria</taxon>
        <taxon>Bacillati</taxon>
        <taxon>Bacillota</taxon>
        <taxon>Bacilli</taxon>
        <taxon>Lactobacillales</taxon>
        <taxon>Lactobacillaceae</taxon>
        <taxon>Limosilactobacillus</taxon>
    </lineage>
</organism>